<reference evidence="1" key="3">
    <citation type="submission" date="2015-02" db="UniProtKB">
        <authorList>
            <consortium name="EnsemblProtists"/>
        </authorList>
    </citation>
    <scope>IDENTIFICATION</scope>
    <source>
        <strain evidence="1">DAOM BR144</strain>
    </source>
</reference>
<name>K3WY95_GLOUD</name>
<proteinExistence type="predicted"/>
<dbReference type="eggNOG" id="ENOG502RYIP">
    <property type="taxonomic scope" value="Eukaryota"/>
</dbReference>
<dbReference type="EnsemblProtists" id="PYU1_T009944">
    <property type="protein sequence ID" value="PYU1_T009944"/>
    <property type="gene ID" value="PYU1_G009926"/>
</dbReference>
<dbReference type="PANTHER" id="PTHR31569">
    <property type="entry name" value="SWIM-TYPE DOMAIN-CONTAINING PROTEIN"/>
    <property type="match status" value="1"/>
</dbReference>
<dbReference type="InParanoid" id="K3WY95"/>
<evidence type="ECO:0000313" key="1">
    <source>
        <dbReference type="EnsemblProtists" id="PYU1_T009944"/>
    </source>
</evidence>
<sequence>MPESGGGSAAAADLEAESVGAAADADAPMAFARLGGRRSASGASDSGTNLSHSSTVDVVNTVGSSALETPGASAMALMGEERAETGTQSLETPFAARSAAATAVRSSAKAKAPVVVRLEALISVPPLEKLVFDTWEDFHTYLLEYGQQTSQLYSVRSATPSSRRNSLLSKKKSPQTQKLIPEQFVHYVKTITCTHGGKPRPRSTGLRPNHQHRAIECPAQINACVKKDGQGIWKVHVTNQHAWHNHDINEAIYNGYPEVRNALGADVLATVNILRKAEAKRKKILEYIVENTPHKPKMKDVHNLLSKMKKKDQKLAV</sequence>
<dbReference type="EMBL" id="GL376624">
    <property type="status" value="NOT_ANNOTATED_CDS"/>
    <property type="molecule type" value="Genomic_DNA"/>
</dbReference>
<reference evidence="2" key="2">
    <citation type="submission" date="2010-04" db="EMBL/GenBank/DDBJ databases">
        <authorList>
            <person name="Buell R."/>
            <person name="Hamilton J."/>
            <person name="Hostetler J."/>
        </authorList>
    </citation>
    <scope>NUCLEOTIDE SEQUENCE [LARGE SCALE GENOMIC DNA]</scope>
    <source>
        <strain evidence="2">DAOM:BR144</strain>
    </source>
</reference>
<dbReference type="AlphaFoldDB" id="K3WY95"/>
<dbReference type="STRING" id="431595.K3WY95"/>
<dbReference type="InterPro" id="IPR052579">
    <property type="entry name" value="Zinc_finger_SWIM"/>
</dbReference>
<evidence type="ECO:0008006" key="3">
    <source>
        <dbReference type="Google" id="ProtNLM"/>
    </source>
</evidence>
<reference evidence="2" key="1">
    <citation type="journal article" date="2010" name="Genome Biol.">
        <title>Genome sequence of the necrotrophic plant pathogen Pythium ultimum reveals original pathogenicity mechanisms and effector repertoire.</title>
        <authorList>
            <person name="Levesque C.A."/>
            <person name="Brouwer H."/>
            <person name="Cano L."/>
            <person name="Hamilton J.P."/>
            <person name="Holt C."/>
            <person name="Huitema E."/>
            <person name="Raffaele S."/>
            <person name="Robideau G.P."/>
            <person name="Thines M."/>
            <person name="Win J."/>
            <person name="Zerillo M.M."/>
            <person name="Beakes G.W."/>
            <person name="Boore J.L."/>
            <person name="Busam D."/>
            <person name="Dumas B."/>
            <person name="Ferriera S."/>
            <person name="Fuerstenberg S.I."/>
            <person name="Gachon C.M."/>
            <person name="Gaulin E."/>
            <person name="Govers F."/>
            <person name="Grenville-Briggs L."/>
            <person name="Horner N."/>
            <person name="Hostetler J."/>
            <person name="Jiang R.H."/>
            <person name="Johnson J."/>
            <person name="Krajaejun T."/>
            <person name="Lin H."/>
            <person name="Meijer H.J."/>
            <person name="Moore B."/>
            <person name="Morris P."/>
            <person name="Phuntmart V."/>
            <person name="Puiu D."/>
            <person name="Shetty J."/>
            <person name="Stajich J.E."/>
            <person name="Tripathy S."/>
            <person name="Wawra S."/>
            <person name="van West P."/>
            <person name="Whitty B.R."/>
            <person name="Coutinho P.M."/>
            <person name="Henrissat B."/>
            <person name="Martin F."/>
            <person name="Thomas P.D."/>
            <person name="Tyler B.M."/>
            <person name="De Vries R.P."/>
            <person name="Kamoun S."/>
            <person name="Yandell M."/>
            <person name="Tisserat N."/>
            <person name="Buell C.R."/>
        </authorList>
    </citation>
    <scope>NUCLEOTIDE SEQUENCE</scope>
    <source>
        <strain evidence="2">DAOM:BR144</strain>
    </source>
</reference>
<dbReference type="VEuPathDB" id="FungiDB:PYU1_G009926"/>
<protein>
    <recommendedName>
        <fullName evidence="3">FAR1 domain-containing protein</fullName>
    </recommendedName>
</protein>
<organism evidence="1 2">
    <name type="scientific">Globisporangium ultimum (strain ATCC 200006 / CBS 805.95 / DAOM BR144)</name>
    <name type="common">Pythium ultimum</name>
    <dbReference type="NCBI Taxonomy" id="431595"/>
    <lineage>
        <taxon>Eukaryota</taxon>
        <taxon>Sar</taxon>
        <taxon>Stramenopiles</taxon>
        <taxon>Oomycota</taxon>
        <taxon>Peronosporomycetes</taxon>
        <taxon>Pythiales</taxon>
        <taxon>Pythiaceae</taxon>
        <taxon>Globisporangium</taxon>
    </lineage>
</organism>
<dbReference type="PANTHER" id="PTHR31569:SF4">
    <property type="entry name" value="SWIM-TYPE DOMAIN-CONTAINING PROTEIN"/>
    <property type="match status" value="1"/>
</dbReference>
<accession>K3WY95</accession>
<dbReference type="Proteomes" id="UP000019132">
    <property type="component" value="Unassembled WGS sequence"/>
</dbReference>
<evidence type="ECO:0000313" key="2">
    <source>
        <dbReference type="Proteomes" id="UP000019132"/>
    </source>
</evidence>
<keyword evidence="2" id="KW-1185">Reference proteome</keyword>
<dbReference type="OMA" id="ENDGCEI"/>
<dbReference type="HOGENOM" id="CLU_072209_0_0_1"/>